<dbReference type="Proteomes" id="UP000037460">
    <property type="component" value="Unassembled WGS sequence"/>
</dbReference>
<dbReference type="GO" id="GO:0005789">
    <property type="term" value="C:endoplasmic reticulum membrane"/>
    <property type="evidence" value="ECO:0007669"/>
    <property type="project" value="TreeGrafter"/>
</dbReference>
<dbReference type="InterPro" id="IPR056579">
    <property type="entry name" value="Ufl1_N"/>
</dbReference>
<dbReference type="EMBL" id="JWZX01001862">
    <property type="protein sequence ID" value="KOO32035.1"/>
    <property type="molecule type" value="Genomic_DNA"/>
</dbReference>
<feature type="domain" description="E3 UFM1-protein ligase 1-like N-terminal" evidence="1">
    <location>
        <begin position="6"/>
        <end position="270"/>
    </location>
</feature>
<dbReference type="AlphaFoldDB" id="A0A0M0JZR0"/>
<keyword evidence="2" id="KW-0436">Ligase</keyword>
<dbReference type="InterPro" id="IPR018611">
    <property type="entry name" value="Ufl1"/>
</dbReference>
<dbReference type="OrthoDB" id="10258297at2759"/>
<evidence type="ECO:0000313" key="2">
    <source>
        <dbReference type="EMBL" id="KOO32035.1"/>
    </source>
</evidence>
<dbReference type="Pfam" id="PF09743">
    <property type="entry name" value="E3_UFM1_ligase"/>
    <property type="match status" value="1"/>
</dbReference>
<accession>A0A0M0JZR0</accession>
<proteinExistence type="predicted"/>
<keyword evidence="3" id="KW-1185">Reference proteome</keyword>
<dbReference type="PANTHER" id="PTHR31057:SF0">
    <property type="entry name" value="E3 UFM1-PROTEIN LIGASE 1"/>
    <property type="match status" value="1"/>
</dbReference>
<dbReference type="GO" id="GO:0034976">
    <property type="term" value="P:response to endoplasmic reticulum stress"/>
    <property type="evidence" value="ECO:0007669"/>
    <property type="project" value="TreeGrafter"/>
</dbReference>
<gene>
    <name evidence="2" type="ORF">Ctob_009091</name>
</gene>
<dbReference type="GO" id="GO:1990592">
    <property type="term" value="P:protein K69-linked ufmylation"/>
    <property type="evidence" value="ECO:0007669"/>
    <property type="project" value="TreeGrafter"/>
</dbReference>
<evidence type="ECO:0000259" key="1">
    <source>
        <dbReference type="Pfam" id="PF09743"/>
    </source>
</evidence>
<name>A0A0M0JZR0_9EUKA</name>
<dbReference type="GO" id="GO:0016874">
    <property type="term" value="F:ligase activity"/>
    <property type="evidence" value="ECO:0007669"/>
    <property type="project" value="UniProtKB-KW"/>
</dbReference>
<dbReference type="PANTHER" id="PTHR31057">
    <property type="entry name" value="E3 UFM1-PROTEIN LIGASE 1"/>
    <property type="match status" value="1"/>
</dbReference>
<protein>
    <submittedName>
        <fullName evidence="2">E3 ufm1-protein ligase 1</fullName>
    </submittedName>
</protein>
<dbReference type="GO" id="GO:0061666">
    <property type="term" value="F:UFM1 ligase activity"/>
    <property type="evidence" value="ECO:0007669"/>
    <property type="project" value="InterPro"/>
</dbReference>
<sequence length="281" mass="30875">MEGLSLEALMAELAQVQKAPSVTKLSEPNVVEVMQKLSDLGLLNVLFTTNGKEYLTPKQLRHEVEDEILAHGGRVNVTELPPILNVDLPHIERVIEQLLREDASLQLFQGEVIAEYYLDGVAEEINQTLQSEGRLMLGDLAMRYSLTTDFVTRLVEPRLGTVVDAKLSGSTLYTTGYVARHGARVRGVLSAVLRPAALPQLIREHAFNEALLYALFYEALDEMRAHGRLPGAVQGKSSYTPAVHAHAQAAAVRSFYEQNGLIAYTKLASLPGASRDPKGYV</sequence>
<reference evidence="3" key="1">
    <citation type="journal article" date="2015" name="PLoS Genet.">
        <title>Genome Sequence and Transcriptome Analyses of Chrysochromulina tobin: Metabolic Tools for Enhanced Algal Fitness in the Prominent Order Prymnesiales (Haptophyceae).</title>
        <authorList>
            <person name="Hovde B.T."/>
            <person name="Deodato C.R."/>
            <person name="Hunsperger H.M."/>
            <person name="Ryken S.A."/>
            <person name="Yost W."/>
            <person name="Jha R.K."/>
            <person name="Patterson J."/>
            <person name="Monnat R.J. Jr."/>
            <person name="Barlow S.B."/>
            <person name="Starkenburg S.R."/>
            <person name="Cattolico R.A."/>
        </authorList>
    </citation>
    <scope>NUCLEOTIDE SEQUENCE</scope>
    <source>
        <strain evidence="3">CCMP291</strain>
    </source>
</reference>
<evidence type="ECO:0000313" key="3">
    <source>
        <dbReference type="Proteomes" id="UP000037460"/>
    </source>
</evidence>
<comment type="caution">
    <text evidence="2">The sequence shown here is derived from an EMBL/GenBank/DDBJ whole genome shotgun (WGS) entry which is preliminary data.</text>
</comment>
<organism evidence="2 3">
    <name type="scientific">Chrysochromulina tobinii</name>
    <dbReference type="NCBI Taxonomy" id="1460289"/>
    <lineage>
        <taxon>Eukaryota</taxon>
        <taxon>Haptista</taxon>
        <taxon>Haptophyta</taxon>
        <taxon>Prymnesiophyceae</taxon>
        <taxon>Prymnesiales</taxon>
        <taxon>Chrysochromulinaceae</taxon>
        <taxon>Chrysochromulina</taxon>
    </lineage>
</organism>
<dbReference type="GO" id="GO:0032434">
    <property type="term" value="P:regulation of proteasomal ubiquitin-dependent protein catabolic process"/>
    <property type="evidence" value="ECO:0007669"/>
    <property type="project" value="TreeGrafter"/>
</dbReference>